<feature type="domain" description="Guanylate kinase-like" evidence="6">
    <location>
        <begin position="2"/>
        <end position="176"/>
    </location>
</feature>
<dbReference type="Gene3D" id="3.40.50.300">
    <property type="entry name" value="P-loop containing nucleotide triphosphate hydrolases"/>
    <property type="match status" value="1"/>
</dbReference>
<dbReference type="RefSeq" id="WP_092074519.1">
    <property type="nucleotide sequence ID" value="NZ_FNHB01000010.1"/>
</dbReference>
<dbReference type="PANTHER" id="PTHR23117:SF13">
    <property type="entry name" value="GUANYLATE KINASE"/>
    <property type="match status" value="1"/>
</dbReference>
<comment type="function">
    <text evidence="1">Essential for recycling GMP and indirectly, cGMP.</text>
</comment>
<dbReference type="SUPFAM" id="SSF52540">
    <property type="entry name" value="P-loop containing nucleoside triphosphate hydrolases"/>
    <property type="match status" value="1"/>
</dbReference>
<evidence type="ECO:0000256" key="4">
    <source>
        <dbReference type="ARBA" id="ARBA00022777"/>
    </source>
</evidence>
<name>A0A1G9XT97_9FIRM</name>
<dbReference type="EMBL" id="FNHB01000010">
    <property type="protein sequence ID" value="SDN00042.1"/>
    <property type="molecule type" value="Genomic_DNA"/>
</dbReference>
<dbReference type="InterPro" id="IPR020590">
    <property type="entry name" value="Guanylate_kinase_CS"/>
</dbReference>
<dbReference type="GO" id="GO:0005829">
    <property type="term" value="C:cytosol"/>
    <property type="evidence" value="ECO:0007669"/>
    <property type="project" value="TreeGrafter"/>
</dbReference>
<evidence type="ECO:0000256" key="1">
    <source>
        <dbReference type="ARBA" id="ARBA00003531"/>
    </source>
</evidence>
<evidence type="ECO:0000313" key="7">
    <source>
        <dbReference type="EMBL" id="SDN00042.1"/>
    </source>
</evidence>
<dbReference type="InterPro" id="IPR027417">
    <property type="entry name" value="P-loop_NTPase"/>
</dbReference>
<dbReference type="Pfam" id="PF00625">
    <property type="entry name" value="Guanylate_kin"/>
    <property type="match status" value="1"/>
</dbReference>
<evidence type="ECO:0000256" key="5">
    <source>
        <dbReference type="ARBA" id="ARBA00048594"/>
    </source>
</evidence>
<dbReference type="Proteomes" id="UP000214880">
    <property type="component" value="Unassembled WGS sequence"/>
</dbReference>
<organism evidence="7 8">
    <name type="scientific">Dendrosporobacter quercicolus</name>
    <dbReference type="NCBI Taxonomy" id="146817"/>
    <lineage>
        <taxon>Bacteria</taxon>
        <taxon>Bacillati</taxon>
        <taxon>Bacillota</taxon>
        <taxon>Negativicutes</taxon>
        <taxon>Selenomonadales</taxon>
        <taxon>Sporomusaceae</taxon>
        <taxon>Dendrosporobacter</taxon>
    </lineage>
</organism>
<protein>
    <submittedName>
        <fullName evidence="7">Guanylate kinase</fullName>
    </submittedName>
</protein>
<evidence type="ECO:0000256" key="3">
    <source>
        <dbReference type="ARBA" id="ARBA00022679"/>
    </source>
</evidence>
<dbReference type="PANTHER" id="PTHR23117">
    <property type="entry name" value="GUANYLATE KINASE-RELATED"/>
    <property type="match status" value="1"/>
</dbReference>
<proteinExistence type="inferred from homology"/>
<dbReference type="CDD" id="cd00071">
    <property type="entry name" value="GMPK"/>
    <property type="match status" value="1"/>
</dbReference>
<keyword evidence="3" id="KW-0808">Transferase</keyword>
<dbReference type="AlphaFoldDB" id="A0A1G9XT97"/>
<sequence>MNKVFVIIGPPASGKTSIANRLASYGIPEMVSHTTRQPREGEINGESYYFVSKEEFAKMDLIERVNYSGQYYGLSKQEVLKKVKEQPLSIVVVERTGLEQLKKLLGERLESIYIMIDDTTIIDRMLNRGQSNETIQRRLEYAQKNGEFNHWQLTDYVVKNTKTIDSAVRQVMAIMGLSVPAVEQ</sequence>
<dbReference type="PROSITE" id="PS50052">
    <property type="entry name" value="GUANYLATE_KINASE_2"/>
    <property type="match status" value="1"/>
</dbReference>
<dbReference type="PROSITE" id="PS00856">
    <property type="entry name" value="GUANYLATE_KINASE_1"/>
    <property type="match status" value="1"/>
</dbReference>
<comment type="catalytic activity">
    <reaction evidence="5">
        <text>GMP + ATP = GDP + ADP</text>
        <dbReference type="Rhea" id="RHEA:20780"/>
        <dbReference type="ChEBI" id="CHEBI:30616"/>
        <dbReference type="ChEBI" id="CHEBI:58115"/>
        <dbReference type="ChEBI" id="CHEBI:58189"/>
        <dbReference type="ChEBI" id="CHEBI:456216"/>
        <dbReference type="EC" id="2.7.4.8"/>
    </reaction>
</comment>
<dbReference type="InterPro" id="IPR008145">
    <property type="entry name" value="GK/Ca_channel_bsu"/>
</dbReference>
<comment type="similarity">
    <text evidence="2">Belongs to the guanylate kinase family.</text>
</comment>
<dbReference type="GO" id="GO:0004385">
    <property type="term" value="F:GMP kinase activity"/>
    <property type="evidence" value="ECO:0007669"/>
    <property type="project" value="UniProtKB-EC"/>
</dbReference>
<dbReference type="OrthoDB" id="1033810at2"/>
<dbReference type="InterPro" id="IPR008144">
    <property type="entry name" value="Guanylate_kin-like_dom"/>
</dbReference>
<accession>A0A1G9XT97</accession>
<evidence type="ECO:0000256" key="2">
    <source>
        <dbReference type="ARBA" id="ARBA00005790"/>
    </source>
</evidence>
<evidence type="ECO:0000313" key="8">
    <source>
        <dbReference type="Proteomes" id="UP000214880"/>
    </source>
</evidence>
<dbReference type="SMART" id="SM00072">
    <property type="entry name" value="GuKc"/>
    <property type="match status" value="1"/>
</dbReference>
<dbReference type="STRING" id="146817.SAMN04488502_11040"/>
<evidence type="ECO:0000259" key="6">
    <source>
        <dbReference type="PROSITE" id="PS50052"/>
    </source>
</evidence>
<reference evidence="7 8" key="1">
    <citation type="submission" date="2016-10" db="EMBL/GenBank/DDBJ databases">
        <authorList>
            <person name="de Groot N.N."/>
        </authorList>
    </citation>
    <scope>NUCLEOTIDE SEQUENCE [LARGE SCALE GENOMIC DNA]</scope>
    <source>
        <strain evidence="7 8">DSM 1736</strain>
    </source>
</reference>
<keyword evidence="8" id="KW-1185">Reference proteome</keyword>
<keyword evidence="4 7" id="KW-0418">Kinase</keyword>
<gene>
    <name evidence="7" type="ORF">SAMN04488502_11040</name>
</gene>